<protein>
    <recommendedName>
        <fullName evidence="3">Secreted protein</fullName>
    </recommendedName>
</protein>
<accession>A0ABV0UV22</accession>
<sequence length="103" mass="10669">MTVCAFFCQIGSWTLPPSRMHACWASAGEGCALGSWVSESMAGSALWLLACSPGALLCCSLGGSPDGSPPGGPLDVYGYDLLHVRLGSLGECLWLLPSAIEYS</sequence>
<comment type="caution">
    <text evidence="1">The sequence shown here is derived from an EMBL/GenBank/DDBJ whole genome shotgun (WGS) entry which is preliminary data.</text>
</comment>
<reference evidence="1 2" key="1">
    <citation type="submission" date="2021-06" db="EMBL/GenBank/DDBJ databases">
        <authorList>
            <person name="Palmer J.M."/>
        </authorList>
    </citation>
    <scope>NUCLEOTIDE SEQUENCE [LARGE SCALE GENOMIC DNA]</scope>
    <source>
        <strain evidence="2">if_2019</strain>
        <tissue evidence="1">Muscle</tissue>
    </source>
</reference>
<evidence type="ECO:0000313" key="2">
    <source>
        <dbReference type="Proteomes" id="UP001482620"/>
    </source>
</evidence>
<dbReference type="Proteomes" id="UP001482620">
    <property type="component" value="Unassembled WGS sequence"/>
</dbReference>
<organism evidence="1 2">
    <name type="scientific">Ilyodon furcidens</name>
    <name type="common">goldbreast splitfin</name>
    <dbReference type="NCBI Taxonomy" id="33524"/>
    <lineage>
        <taxon>Eukaryota</taxon>
        <taxon>Metazoa</taxon>
        <taxon>Chordata</taxon>
        <taxon>Craniata</taxon>
        <taxon>Vertebrata</taxon>
        <taxon>Euteleostomi</taxon>
        <taxon>Actinopterygii</taxon>
        <taxon>Neopterygii</taxon>
        <taxon>Teleostei</taxon>
        <taxon>Neoteleostei</taxon>
        <taxon>Acanthomorphata</taxon>
        <taxon>Ovalentaria</taxon>
        <taxon>Atherinomorphae</taxon>
        <taxon>Cyprinodontiformes</taxon>
        <taxon>Goodeidae</taxon>
        <taxon>Ilyodon</taxon>
    </lineage>
</organism>
<keyword evidence="2" id="KW-1185">Reference proteome</keyword>
<dbReference type="EMBL" id="JAHRIQ010083384">
    <property type="protein sequence ID" value="MEQ2248679.1"/>
    <property type="molecule type" value="Genomic_DNA"/>
</dbReference>
<evidence type="ECO:0000313" key="1">
    <source>
        <dbReference type="EMBL" id="MEQ2248679.1"/>
    </source>
</evidence>
<evidence type="ECO:0008006" key="3">
    <source>
        <dbReference type="Google" id="ProtNLM"/>
    </source>
</evidence>
<name>A0ABV0UV22_9TELE</name>
<proteinExistence type="predicted"/>
<gene>
    <name evidence="1" type="ORF">ILYODFUR_021440</name>
</gene>